<feature type="non-terminal residue" evidence="1">
    <location>
        <position position="91"/>
    </location>
</feature>
<evidence type="ECO:0000313" key="1">
    <source>
        <dbReference type="EMBL" id="EFA22032.1"/>
    </source>
</evidence>
<protein>
    <submittedName>
        <fullName evidence="1">Uncharacterized protein</fullName>
    </submittedName>
</protein>
<dbReference type="EMBL" id="ABXB03000014">
    <property type="protein sequence ID" value="EFA22032.1"/>
    <property type="molecule type" value="Genomic_DNA"/>
</dbReference>
<comment type="caution">
    <text evidence="1">The sequence shown here is derived from an EMBL/GenBank/DDBJ whole genome shotgun (WGS) entry which is preliminary data.</text>
</comment>
<dbReference type="AlphaFoldDB" id="D1NX60"/>
<dbReference type="Proteomes" id="UP000003656">
    <property type="component" value="Unassembled WGS sequence"/>
</dbReference>
<name>D1NX60_9BIFI</name>
<reference evidence="1 2" key="1">
    <citation type="submission" date="2009-11" db="EMBL/GenBank/DDBJ databases">
        <authorList>
            <person name="Weinstock G."/>
            <person name="Sodergren E."/>
            <person name="Clifton S."/>
            <person name="Fulton L."/>
            <person name="Fulton B."/>
            <person name="Courtney L."/>
            <person name="Fronick C."/>
            <person name="Harrison M."/>
            <person name="Strong C."/>
            <person name="Farmer C."/>
            <person name="Delahaunty K."/>
            <person name="Markovic C."/>
            <person name="Hall O."/>
            <person name="Minx P."/>
            <person name="Tomlinson C."/>
            <person name="Mitreva M."/>
            <person name="Nelson J."/>
            <person name="Hou S."/>
            <person name="Wollam A."/>
            <person name="Pepin K.H."/>
            <person name="Johnson M."/>
            <person name="Bhonagiri V."/>
            <person name="Nash W.E."/>
            <person name="Warren W."/>
            <person name="Chinwalla A."/>
            <person name="Mardis E.R."/>
            <person name="Wilson R.K."/>
        </authorList>
    </citation>
    <scope>NUCLEOTIDE SEQUENCE [LARGE SCALE GENOMIC DNA]</scope>
    <source>
        <strain evidence="1 2">DSM 20093</strain>
    </source>
</reference>
<organism evidence="1 2">
    <name type="scientific">Bifidobacterium gallicum DSM 20093 = LMG 11596</name>
    <dbReference type="NCBI Taxonomy" id="561180"/>
    <lineage>
        <taxon>Bacteria</taxon>
        <taxon>Bacillati</taxon>
        <taxon>Actinomycetota</taxon>
        <taxon>Actinomycetes</taxon>
        <taxon>Bifidobacteriales</taxon>
        <taxon>Bifidobacteriaceae</taxon>
        <taxon>Bifidobacterium</taxon>
    </lineage>
</organism>
<proteinExistence type="predicted"/>
<sequence length="91" mass="9643">MLERHVTVLSEAFDGATVAVNWPDSPFFNDNDDGEIVTDDTGTKAETTVTVTDDDLPPAEAVIVAEPAFFAITLPEASTVATAASDDFHDT</sequence>
<accession>D1NX60</accession>
<gene>
    <name evidence="1" type="ORF">BIFGAL_04468</name>
</gene>
<evidence type="ECO:0000313" key="2">
    <source>
        <dbReference type="Proteomes" id="UP000003656"/>
    </source>
</evidence>